<dbReference type="Pfam" id="PF04989">
    <property type="entry name" value="RMNT_CmcI"/>
    <property type="match status" value="1"/>
</dbReference>
<sequence length="231" mass="26746">MGETPQEFLDLNDFRGVGEDPVWHPPVLADRPRDWPLDQWAEAPRDLGYPDFARYQWRGLRLLKDPDTQAAYHDLLCELRPRTVVELGVFSGGSLMWFRDMARLMDLDCRVVGIDRDLGRCRIPESEMAGITLSEADCADLTTFEQLRDLPHPLLFIDDAHANTFNVMRWTVDNLLVAGDYFVIEDMIPYWHRYCPNLLEEYLGAFGKTLSMDMVYANASAQLDRGVFRRR</sequence>
<dbReference type="InterPro" id="IPR007072">
    <property type="entry name" value="RNMT_CmcI"/>
</dbReference>
<dbReference type="RefSeq" id="WP_380638087.1">
    <property type="nucleotide sequence ID" value="NZ_JBHSQO010000021.1"/>
</dbReference>
<dbReference type="EMBL" id="JBHSQO010000021">
    <property type="protein sequence ID" value="MFC6091785.1"/>
    <property type="molecule type" value="Genomic_DNA"/>
</dbReference>
<comment type="caution">
    <text evidence="1">The sequence shown here is derived from an EMBL/GenBank/DDBJ whole genome shotgun (WGS) entry which is preliminary data.</text>
</comment>
<dbReference type="GO" id="GO:0008168">
    <property type="term" value="F:methyltransferase activity"/>
    <property type="evidence" value="ECO:0007669"/>
    <property type="project" value="UniProtKB-KW"/>
</dbReference>
<organism evidence="1 2">
    <name type="scientific">Saccharothrix lopnurensis</name>
    <dbReference type="NCBI Taxonomy" id="1670621"/>
    <lineage>
        <taxon>Bacteria</taxon>
        <taxon>Bacillati</taxon>
        <taxon>Actinomycetota</taxon>
        <taxon>Actinomycetes</taxon>
        <taxon>Pseudonocardiales</taxon>
        <taxon>Pseudonocardiaceae</taxon>
        <taxon>Saccharothrix</taxon>
    </lineage>
</organism>
<proteinExistence type="predicted"/>
<keyword evidence="2" id="KW-1185">Reference proteome</keyword>
<dbReference type="SUPFAM" id="SSF53335">
    <property type="entry name" value="S-adenosyl-L-methionine-dependent methyltransferases"/>
    <property type="match status" value="1"/>
</dbReference>
<protein>
    <submittedName>
        <fullName evidence="1">CmcI family methyltransferase</fullName>
    </submittedName>
</protein>
<keyword evidence="1" id="KW-0808">Transferase</keyword>
<dbReference type="GO" id="GO:0032259">
    <property type="term" value="P:methylation"/>
    <property type="evidence" value="ECO:0007669"/>
    <property type="project" value="UniProtKB-KW"/>
</dbReference>
<dbReference type="Gene3D" id="3.40.50.150">
    <property type="entry name" value="Vaccinia Virus protein VP39"/>
    <property type="match status" value="1"/>
</dbReference>
<gene>
    <name evidence="1" type="ORF">ACFP3R_21160</name>
</gene>
<dbReference type="Proteomes" id="UP001596220">
    <property type="component" value="Unassembled WGS sequence"/>
</dbReference>
<dbReference type="InterPro" id="IPR029063">
    <property type="entry name" value="SAM-dependent_MTases_sf"/>
</dbReference>
<keyword evidence="1" id="KW-0489">Methyltransferase</keyword>
<evidence type="ECO:0000313" key="2">
    <source>
        <dbReference type="Proteomes" id="UP001596220"/>
    </source>
</evidence>
<accession>A0ABW1P8T7</accession>
<reference evidence="2" key="1">
    <citation type="journal article" date="2019" name="Int. J. Syst. Evol. Microbiol.">
        <title>The Global Catalogue of Microorganisms (GCM) 10K type strain sequencing project: providing services to taxonomists for standard genome sequencing and annotation.</title>
        <authorList>
            <consortium name="The Broad Institute Genomics Platform"/>
            <consortium name="The Broad Institute Genome Sequencing Center for Infectious Disease"/>
            <person name="Wu L."/>
            <person name="Ma J."/>
        </authorList>
    </citation>
    <scope>NUCLEOTIDE SEQUENCE [LARGE SCALE GENOMIC DNA]</scope>
    <source>
        <strain evidence="2">CGMCC 4.7246</strain>
    </source>
</reference>
<name>A0ABW1P8T7_9PSEU</name>
<evidence type="ECO:0000313" key="1">
    <source>
        <dbReference type="EMBL" id="MFC6091785.1"/>
    </source>
</evidence>